<dbReference type="PANTHER" id="PTHR24179">
    <property type="entry name" value="PROTEIN PHOSPHATASE 1 REGULATORY SUBUNIT 12"/>
    <property type="match status" value="1"/>
</dbReference>
<feature type="non-terminal residue" evidence="2">
    <location>
        <position position="110"/>
    </location>
</feature>
<protein>
    <submittedName>
        <fullName evidence="2">Uncharacterized protein</fullName>
    </submittedName>
</protein>
<comment type="caution">
    <text evidence="2">The sequence shown here is derived from an EMBL/GenBank/DDBJ whole genome shotgun (WGS) entry which is preliminary data.</text>
</comment>
<dbReference type="Proteomes" id="UP000792457">
    <property type="component" value="Unassembled WGS sequence"/>
</dbReference>
<dbReference type="PANTHER" id="PTHR24179:SF29">
    <property type="entry name" value="LD46604P"/>
    <property type="match status" value="1"/>
</dbReference>
<dbReference type="GO" id="GO:0004857">
    <property type="term" value="F:enzyme inhibitor activity"/>
    <property type="evidence" value="ECO:0007669"/>
    <property type="project" value="TreeGrafter"/>
</dbReference>
<accession>A0A8K0KGW1</accession>
<name>A0A8K0KGW1_LADFU</name>
<dbReference type="GO" id="GO:0017020">
    <property type="term" value="F:myosin phosphatase regulator activity"/>
    <property type="evidence" value="ECO:0007669"/>
    <property type="project" value="TreeGrafter"/>
</dbReference>
<dbReference type="OrthoDB" id="19014at2759"/>
<reference evidence="2" key="1">
    <citation type="submission" date="2013-04" db="EMBL/GenBank/DDBJ databases">
        <authorList>
            <person name="Qu J."/>
            <person name="Murali S.C."/>
            <person name="Bandaranaike D."/>
            <person name="Bellair M."/>
            <person name="Blankenburg K."/>
            <person name="Chao H."/>
            <person name="Dinh H."/>
            <person name="Doddapaneni H."/>
            <person name="Downs B."/>
            <person name="Dugan-Rocha S."/>
            <person name="Elkadiri S."/>
            <person name="Gnanaolivu R.D."/>
            <person name="Hernandez B."/>
            <person name="Javaid M."/>
            <person name="Jayaseelan J.C."/>
            <person name="Lee S."/>
            <person name="Li M."/>
            <person name="Ming W."/>
            <person name="Munidasa M."/>
            <person name="Muniz J."/>
            <person name="Nguyen L."/>
            <person name="Ongeri F."/>
            <person name="Osuji N."/>
            <person name="Pu L.-L."/>
            <person name="Puazo M."/>
            <person name="Qu C."/>
            <person name="Quiroz J."/>
            <person name="Raj R."/>
            <person name="Weissenberger G."/>
            <person name="Xin Y."/>
            <person name="Zou X."/>
            <person name="Han Y."/>
            <person name="Richards S."/>
            <person name="Worley K."/>
            <person name="Muzny D."/>
            <person name="Gibbs R."/>
        </authorList>
    </citation>
    <scope>NUCLEOTIDE SEQUENCE</scope>
    <source>
        <strain evidence="2">Sampled in the wild</strain>
    </source>
</reference>
<keyword evidence="1" id="KW-0677">Repeat</keyword>
<dbReference type="EMBL" id="KZ308760">
    <property type="protein sequence ID" value="KAG8233984.1"/>
    <property type="molecule type" value="Genomic_DNA"/>
</dbReference>
<gene>
    <name evidence="2" type="ORF">J437_LFUL014445</name>
</gene>
<dbReference type="GO" id="GO:0005737">
    <property type="term" value="C:cytoplasm"/>
    <property type="evidence" value="ECO:0007669"/>
    <property type="project" value="TreeGrafter"/>
</dbReference>
<reference evidence="2" key="2">
    <citation type="submission" date="2017-10" db="EMBL/GenBank/DDBJ databases">
        <title>Ladona fulva Genome sequencing and assembly.</title>
        <authorList>
            <person name="Murali S."/>
            <person name="Richards S."/>
            <person name="Bandaranaike D."/>
            <person name="Bellair M."/>
            <person name="Blankenburg K."/>
            <person name="Chao H."/>
            <person name="Dinh H."/>
            <person name="Doddapaneni H."/>
            <person name="Dugan-Rocha S."/>
            <person name="Elkadiri S."/>
            <person name="Gnanaolivu R."/>
            <person name="Hernandez B."/>
            <person name="Skinner E."/>
            <person name="Javaid M."/>
            <person name="Lee S."/>
            <person name="Li M."/>
            <person name="Ming W."/>
            <person name="Munidasa M."/>
            <person name="Muniz J."/>
            <person name="Nguyen L."/>
            <person name="Hughes D."/>
            <person name="Osuji N."/>
            <person name="Pu L.-L."/>
            <person name="Puazo M."/>
            <person name="Qu C."/>
            <person name="Quiroz J."/>
            <person name="Raj R."/>
            <person name="Weissenberger G."/>
            <person name="Xin Y."/>
            <person name="Zou X."/>
            <person name="Han Y."/>
            <person name="Worley K."/>
            <person name="Muzny D."/>
            <person name="Gibbs R."/>
        </authorList>
    </citation>
    <scope>NUCLEOTIDE SEQUENCE</scope>
    <source>
        <strain evidence="2">Sampled in the wild</strain>
    </source>
</reference>
<evidence type="ECO:0000313" key="2">
    <source>
        <dbReference type="EMBL" id="KAG8233984.1"/>
    </source>
</evidence>
<dbReference type="AlphaFoldDB" id="A0A8K0KGW1"/>
<evidence type="ECO:0000313" key="3">
    <source>
        <dbReference type="Proteomes" id="UP000792457"/>
    </source>
</evidence>
<organism evidence="2 3">
    <name type="scientific">Ladona fulva</name>
    <name type="common">Scarce chaser dragonfly</name>
    <name type="synonym">Libellula fulva</name>
    <dbReference type="NCBI Taxonomy" id="123851"/>
    <lineage>
        <taxon>Eukaryota</taxon>
        <taxon>Metazoa</taxon>
        <taxon>Ecdysozoa</taxon>
        <taxon>Arthropoda</taxon>
        <taxon>Hexapoda</taxon>
        <taxon>Insecta</taxon>
        <taxon>Pterygota</taxon>
        <taxon>Palaeoptera</taxon>
        <taxon>Odonata</taxon>
        <taxon>Epiprocta</taxon>
        <taxon>Anisoptera</taxon>
        <taxon>Libelluloidea</taxon>
        <taxon>Libellulidae</taxon>
        <taxon>Ladona</taxon>
    </lineage>
</organism>
<sequence>MTQLLKTGVVSLFTLLQYRKNKNQGTMEHADLVSEMSQVERMSTQDRLRQARHRRMQQLKAWSQREKEWMRRGGSNSITSSSIHPVGRRRIFFSDSVVLLEAAARNDVDE</sequence>
<dbReference type="InterPro" id="IPR051226">
    <property type="entry name" value="PP1_Regulatory_Subunit"/>
</dbReference>
<evidence type="ECO:0000256" key="1">
    <source>
        <dbReference type="ARBA" id="ARBA00022737"/>
    </source>
</evidence>
<proteinExistence type="predicted"/>
<keyword evidence="3" id="KW-1185">Reference proteome</keyword>